<dbReference type="GO" id="GO:0004519">
    <property type="term" value="F:endonuclease activity"/>
    <property type="evidence" value="ECO:0007669"/>
    <property type="project" value="UniProtKB-KW"/>
</dbReference>
<protein>
    <submittedName>
        <fullName evidence="2">Endonuclease/exonuclease/phosphatase family protein</fullName>
    </submittedName>
</protein>
<dbReference type="InterPro" id="IPR036691">
    <property type="entry name" value="Endo/exonu/phosph_ase_sf"/>
</dbReference>
<dbReference type="RefSeq" id="WP_133943092.1">
    <property type="nucleotide sequence ID" value="NZ_SOEO01000001.1"/>
</dbReference>
<sequence>MKILSWNIERLKINKNAELDFIKKLISEENPDLIFLTETNLTIDFGTEYFSLNSIELPKFHENQKYKEKENRVSIFSKYPIIKMFQTYDEHTAICGKISTEFGQLILYGSIIGSFGGRGFHFENDLENQKNEVRKLEGNVIYSGDFNIAFSGWKYPSTKVINETKLFFENENLEILTKENEDCAIHIVMNKDFLNDKKVTNKMIKIDRKISDHNAVICKIEKLKN</sequence>
<feature type="domain" description="Endonuclease/exonuclease/phosphatase" evidence="1">
    <location>
        <begin position="4"/>
        <end position="155"/>
    </location>
</feature>
<reference evidence="2 3" key="1">
    <citation type="submission" date="2019-03" db="EMBL/GenBank/DDBJ databases">
        <title>Genomic Encyclopedia of Type Strains, Phase III (KMG-III): the genomes of soil and plant-associated and newly described type strains.</title>
        <authorList>
            <person name="Whitman W."/>
        </authorList>
    </citation>
    <scope>NUCLEOTIDE SEQUENCE [LARGE SCALE GENOMIC DNA]</scope>
    <source>
        <strain evidence="2 3">CGMCC 1.12802</strain>
    </source>
</reference>
<accession>A0A4R8IAB3</accession>
<dbReference type="InterPro" id="IPR005135">
    <property type="entry name" value="Endo/exonuclease/phosphatase"/>
</dbReference>
<dbReference type="SUPFAM" id="SSF56219">
    <property type="entry name" value="DNase I-like"/>
    <property type="match status" value="1"/>
</dbReference>
<evidence type="ECO:0000259" key="1">
    <source>
        <dbReference type="Pfam" id="PF03372"/>
    </source>
</evidence>
<dbReference type="Gene3D" id="3.60.10.10">
    <property type="entry name" value="Endonuclease/exonuclease/phosphatase"/>
    <property type="match status" value="1"/>
</dbReference>
<keyword evidence="2" id="KW-0378">Hydrolase</keyword>
<evidence type="ECO:0000313" key="3">
    <source>
        <dbReference type="Proteomes" id="UP000295313"/>
    </source>
</evidence>
<keyword evidence="2" id="KW-0540">Nuclease</keyword>
<dbReference type="OrthoDB" id="2079671at2"/>
<comment type="caution">
    <text evidence="2">The sequence shown here is derived from an EMBL/GenBank/DDBJ whole genome shotgun (WGS) entry which is preliminary data.</text>
</comment>
<dbReference type="EMBL" id="SOEO01000001">
    <property type="protein sequence ID" value="TDX86480.1"/>
    <property type="molecule type" value="Genomic_DNA"/>
</dbReference>
<keyword evidence="2" id="KW-0269">Exonuclease</keyword>
<keyword evidence="3" id="KW-1185">Reference proteome</keyword>
<proteinExistence type="predicted"/>
<dbReference type="Pfam" id="PF03372">
    <property type="entry name" value="Exo_endo_phos"/>
    <property type="match status" value="1"/>
</dbReference>
<organism evidence="2 3">
    <name type="scientific">Epilithonimonas xixisoli</name>
    <dbReference type="NCBI Taxonomy" id="1476462"/>
    <lineage>
        <taxon>Bacteria</taxon>
        <taxon>Pseudomonadati</taxon>
        <taxon>Bacteroidota</taxon>
        <taxon>Flavobacteriia</taxon>
        <taxon>Flavobacteriales</taxon>
        <taxon>Weeksellaceae</taxon>
        <taxon>Chryseobacterium group</taxon>
        <taxon>Epilithonimonas</taxon>
    </lineage>
</organism>
<dbReference type="GO" id="GO:0004527">
    <property type="term" value="F:exonuclease activity"/>
    <property type="evidence" value="ECO:0007669"/>
    <property type="project" value="UniProtKB-KW"/>
</dbReference>
<keyword evidence="2" id="KW-0255">Endonuclease</keyword>
<dbReference type="AlphaFoldDB" id="A0A4R8IAB3"/>
<name>A0A4R8IAB3_9FLAO</name>
<gene>
    <name evidence="2" type="ORF">B0I22_0609</name>
</gene>
<evidence type="ECO:0000313" key="2">
    <source>
        <dbReference type="EMBL" id="TDX86480.1"/>
    </source>
</evidence>
<dbReference type="Proteomes" id="UP000295313">
    <property type="component" value="Unassembled WGS sequence"/>
</dbReference>